<dbReference type="InterPro" id="IPR009081">
    <property type="entry name" value="PP-bd_ACP"/>
</dbReference>
<feature type="domain" description="Carrier" evidence="4">
    <location>
        <begin position="529"/>
        <end position="604"/>
    </location>
</feature>
<dbReference type="InterPro" id="IPR020806">
    <property type="entry name" value="PKS_PP-bd"/>
</dbReference>
<proteinExistence type="predicted"/>
<dbReference type="Pfam" id="PF13193">
    <property type="entry name" value="AMP-binding_C"/>
    <property type="match status" value="1"/>
</dbReference>
<dbReference type="SMART" id="SM00823">
    <property type="entry name" value="PKS_PP"/>
    <property type="match status" value="1"/>
</dbReference>
<sequence length="641" mass="66957">MRAELRQEGGGQGSAGLCRAGQRGGGDVLQLFGERVRASPDAVAVVDRGGRMTYAEVDGSADRLAGVLVERGVAAESVVAVNLPRGRELVTAILAVLKSGAAYLPLDRALPAARRGYQLEAAGVTLLIGADGGDGVEVVDPAAAEPAGRSVQDSSVAVDPGDLAYVIFTSGSTGRPKAVAVTHASLANHAAAVGAAFELTEADRVLQFAGPGFDVFGEEVFPTLLAGARVVVAPDPVPSPAELEEFIRRERVTVANLPTPYWDQWVGDLDAEPRKVPEALRLLVVGSDVGLTRTLAGWRRHAAVPVFNAYGLTETTITATLQAFTGESLPEGDTLPIGRPVAGARAYLLDAELEPVPAGTRGELYLGGAVLARGYLGRPGLTADRFVPDPFGDTPGGRLYRTGDLAVVCADGALAFVGRADDQVKIRGQRVEPAEISAALCTHPAVRQAHVRAVDDEAGGKRLVAYVVATEVEPSQLRAHLAVHLPAAMVPASYVLLGELPVTANGKIDHRALLGSPAGDAASAAPQVVTLTGLEEQIAAVWREVLRVGQVGLDDSFFEIGGHSLLLVQVQRKLSGALGRQVPGVALFAHPTIRKLAAHLREGDGSDPAIGALGDERADERRSGRARLQQRRARQSARGTR</sequence>
<dbReference type="PANTHER" id="PTHR45527:SF1">
    <property type="entry name" value="FATTY ACID SYNTHASE"/>
    <property type="match status" value="1"/>
</dbReference>
<dbReference type="InterPro" id="IPR042099">
    <property type="entry name" value="ANL_N_sf"/>
</dbReference>
<dbReference type="Gene3D" id="3.30.300.30">
    <property type="match status" value="1"/>
</dbReference>
<accession>A0ABT5ZCU8</accession>
<dbReference type="Pfam" id="PF00501">
    <property type="entry name" value="AMP-binding"/>
    <property type="match status" value="1"/>
</dbReference>
<dbReference type="Proteomes" id="UP001220022">
    <property type="component" value="Unassembled WGS sequence"/>
</dbReference>
<gene>
    <name evidence="5" type="ORF">P2L57_39120</name>
</gene>
<dbReference type="NCBIfam" id="TIGR01733">
    <property type="entry name" value="AA-adenyl-dom"/>
    <property type="match status" value="1"/>
</dbReference>
<keyword evidence="2" id="KW-0597">Phosphoprotein</keyword>
<dbReference type="CDD" id="cd05930">
    <property type="entry name" value="A_NRPS"/>
    <property type="match status" value="1"/>
</dbReference>
<name>A0ABT5ZCU8_9ACTN</name>
<feature type="compositionally biased region" description="Basic and acidic residues" evidence="3">
    <location>
        <begin position="614"/>
        <end position="623"/>
    </location>
</feature>
<dbReference type="PROSITE" id="PS50075">
    <property type="entry name" value="CARRIER"/>
    <property type="match status" value="1"/>
</dbReference>
<dbReference type="InterPro" id="IPR036736">
    <property type="entry name" value="ACP-like_sf"/>
</dbReference>
<dbReference type="PANTHER" id="PTHR45527">
    <property type="entry name" value="NONRIBOSOMAL PEPTIDE SYNTHETASE"/>
    <property type="match status" value="1"/>
</dbReference>
<dbReference type="SUPFAM" id="SSF56801">
    <property type="entry name" value="Acetyl-CoA synthetase-like"/>
    <property type="match status" value="1"/>
</dbReference>
<reference evidence="5 6" key="1">
    <citation type="submission" date="2023-03" db="EMBL/GenBank/DDBJ databases">
        <title>Draft genome sequence of type strain Streptomyces ferralitis JCM 14344.</title>
        <authorList>
            <person name="Klaysubun C."/>
            <person name="Duangmal K."/>
        </authorList>
    </citation>
    <scope>NUCLEOTIDE SEQUENCE [LARGE SCALE GENOMIC DNA]</scope>
    <source>
        <strain evidence="5 6">JCM 14344</strain>
    </source>
</reference>
<keyword evidence="1" id="KW-0596">Phosphopantetheine</keyword>
<feature type="region of interest" description="Disordered" evidence="3">
    <location>
        <begin position="605"/>
        <end position="641"/>
    </location>
</feature>
<evidence type="ECO:0000256" key="1">
    <source>
        <dbReference type="ARBA" id="ARBA00022450"/>
    </source>
</evidence>
<dbReference type="InterPro" id="IPR025110">
    <property type="entry name" value="AMP-bd_C"/>
</dbReference>
<dbReference type="InterPro" id="IPR045851">
    <property type="entry name" value="AMP-bd_C_sf"/>
</dbReference>
<dbReference type="InterPro" id="IPR010071">
    <property type="entry name" value="AA_adenyl_dom"/>
</dbReference>
<evidence type="ECO:0000256" key="3">
    <source>
        <dbReference type="SAM" id="MobiDB-lite"/>
    </source>
</evidence>
<evidence type="ECO:0000259" key="4">
    <source>
        <dbReference type="PROSITE" id="PS50075"/>
    </source>
</evidence>
<feature type="compositionally biased region" description="Basic residues" evidence="3">
    <location>
        <begin position="624"/>
        <end position="641"/>
    </location>
</feature>
<dbReference type="Pfam" id="PF00550">
    <property type="entry name" value="PP-binding"/>
    <property type="match status" value="1"/>
</dbReference>
<comment type="caution">
    <text evidence="5">The sequence shown here is derived from an EMBL/GenBank/DDBJ whole genome shotgun (WGS) entry which is preliminary data.</text>
</comment>
<dbReference type="InterPro" id="IPR000873">
    <property type="entry name" value="AMP-dep_synth/lig_dom"/>
</dbReference>
<organism evidence="5 6">
    <name type="scientific">Streptantibioticus ferralitis</name>
    <dbReference type="NCBI Taxonomy" id="236510"/>
    <lineage>
        <taxon>Bacteria</taxon>
        <taxon>Bacillati</taxon>
        <taxon>Actinomycetota</taxon>
        <taxon>Actinomycetes</taxon>
        <taxon>Kitasatosporales</taxon>
        <taxon>Streptomycetaceae</taxon>
        <taxon>Streptantibioticus</taxon>
    </lineage>
</organism>
<dbReference type="SUPFAM" id="SSF47336">
    <property type="entry name" value="ACP-like"/>
    <property type="match status" value="1"/>
</dbReference>
<dbReference type="InterPro" id="IPR020845">
    <property type="entry name" value="AMP-binding_CS"/>
</dbReference>
<protein>
    <submittedName>
        <fullName evidence="5">Non-ribosomal peptide synthetase</fullName>
    </submittedName>
</protein>
<evidence type="ECO:0000313" key="6">
    <source>
        <dbReference type="Proteomes" id="UP001220022"/>
    </source>
</evidence>
<keyword evidence="6" id="KW-1185">Reference proteome</keyword>
<dbReference type="Gene3D" id="1.10.1200.10">
    <property type="entry name" value="ACP-like"/>
    <property type="match status" value="1"/>
</dbReference>
<dbReference type="PROSITE" id="PS00455">
    <property type="entry name" value="AMP_BINDING"/>
    <property type="match status" value="1"/>
</dbReference>
<dbReference type="Gene3D" id="3.40.50.12780">
    <property type="entry name" value="N-terminal domain of ligase-like"/>
    <property type="match status" value="1"/>
</dbReference>
<dbReference type="EMBL" id="JARHTQ010000062">
    <property type="protein sequence ID" value="MDF2261513.1"/>
    <property type="molecule type" value="Genomic_DNA"/>
</dbReference>
<evidence type="ECO:0000256" key="2">
    <source>
        <dbReference type="ARBA" id="ARBA00022553"/>
    </source>
</evidence>
<evidence type="ECO:0000313" key="5">
    <source>
        <dbReference type="EMBL" id="MDF2261513.1"/>
    </source>
</evidence>